<dbReference type="FunFam" id="3.40.50.970:FF:000012">
    <property type="entry name" value="Pyruvate:ferredoxin (Flavodoxin) oxidoreductase"/>
    <property type="match status" value="1"/>
</dbReference>
<dbReference type="SUPFAM" id="SSF52922">
    <property type="entry name" value="TK C-terminal domain-like"/>
    <property type="match status" value="1"/>
</dbReference>
<feature type="domain" description="Pyruvate:ferredoxin oxidoreductase core" evidence="4">
    <location>
        <begin position="268"/>
        <end position="371"/>
    </location>
</feature>
<dbReference type="InterPro" id="IPR009014">
    <property type="entry name" value="Transketo_C/PFOR_II"/>
</dbReference>
<dbReference type="OrthoDB" id="9794954at2"/>
<dbReference type="Proteomes" id="UP000515847">
    <property type="component" value="Chromosome"/>
</dbReference>
<dbReference type="SUPFAM" id="SSF52518">
    <property type="entry name" value="Thiamin diphosphate-binding fold (THDP-binding)"/>
    <property type="match status" value="1"/>
</dbReference>
<reference evidence="5 6" key="1">
    <citation type="journal article" date="2019" name="Front. Microbiol.">
        <title>Thermoanaerosceptrum fracticalcis gen. nov. sp. nov., a Novel Fumarate-Fermenting Microorganism From a Deep Fractured Carbonate Aquifer of the US Great Basin.</title>
        <authorList>
            <person name="Hamilton-Brehm S.D."/>
            <person name="Stewart L.E."/>
            <person name="Zavarin M."/>
            <person name="Caldwell M."/>
            <person name="Lawson P.A."/>
            <person name="Onstott T.C."/>
            <person name="Grzymski J."/>
            <person name="Neveux I."/>
            <person name="Lollar B.S."/>
            <person name="Russell C.E."/>
            <person name="Moser D.P."/>
        </authorList>
    </citation>
    <scope>NUCLEOTIDE SEQUENCE [LARGE SCALE GENOMIC DNA]</scope>
    <source>
        <strain evidence="5 6">DRI-13</strain>
    </source>
</reference>
<dbReference type="CDD" id="cd07034">
    <property type="entry name" value="TPP_PYR_PFOR_IOR-alpha_like"/>
    <property type="match status" value="1"/>
</dbReference>
<accession>A0A7G6E371</accession>
<evidence type="ECO:0000259" key="3">
    <source>
        <dbReference type="Pfam" id="PF01855"/>
    </source>
</evidence>
<protein>
    <submittedName>
        <fullName evidence="5">Pyruvate ferredoxin oxidoreductase</fullName>
    </submittedName>
</protein>
<organism evidence="5 6">
    <name type="scientific">Thermanaerosceptrum fracticalcis</name>
    <dbReference type="NCBI Taxonomy" id="1712410"/>
    <lineage>
        <taxon>Bacteria</taxon>
        <taxon>Bacillati</taxon>
        <taxon>Bacillota</taxon>
        <taxon>Clostridia</taxon>
        <taxon>Eubacteriales</taxon>
        <taxon>Peptococcaceae</taxon>
        <taxon>Thermanaerosceptrum</taxon>
    </lineage>
</organism>
<sequence length="401" mass="44936">MVKSTGLKRRDFISANDAVAYGVKLCRPEVIAAYPITPQTTVVEKLSEFIENKEMACEYLNVESEHSVMSAVMGASLMGCRTFTATSSQGLLYMCEMLHYVSGSRFPIVMMNANRTVAAPWNIFGDHRDSLAMRDSGWMQVYVENGQEALDTIIQAYKLAENPKVLTPVMVCLDGFVLTHTYELVDIPDQSAVDAFLPPFVTENKLDLAKPKSLCITAPPEWQTEFRYQQYEAMKEAKKLIPGIDKEFAAHFGRSHGGLIEEYRCEDAEYVLMAMGSVVGTSRLVVDKLREEGLKVGLVKVRFYRPFPKEELASIGSKVKAVGVIDRDISFGYEGALYADVKAALYNSQGTCPRTINFIAGLSGRDITKENLEMMYRKLIKAAQGQAEEEIQFVGLRWEQW</sequence>
<comment type="similarity">
    <text evidence="1">Belongs to the pyruvate:ferredoxin/flavodoxin oxidoreductase family.</text>
</comment>
<dbReference type="GO" id="GO:0006979">
    <property type="term" value="P:response to oxidative stress"/>
    <property type="evidence" value="ECO:0007669"/>
    <property type="project" value="TreeGrafter"/>
</dbReference>
<dbReference type="PANTHER" id="PTHR32154">
    <property type="entry name" value="PYRUVATE-FLAVODOXIN OXIDOREDUCTASE-RELATED"/>
    <property type="match status" value="1"/>
</dbReference>
<dbReference type="InterPro" id="IPR050722">
    <property type="entry name" value="Pyruvate:ferred/Flavod_OxRd"/>
</dbReference>
<keyword evidence="5" id="KW-0670">Pyruvate</keyword>
<dbReference type="RefSeq" id="WP_034422096.1">
    <property type="nucleotide sequence ID" value="NZ_CP045798.1"/>
</dbReference>
<dbReference type="InterPro" id="IPR002880">
    <property type="entry name" value="Pyrv_Fd/Flavodoxin_OxRdtase_N"/>
</dbReference>
<dbReference type="KEGG" id="tfr:BR63_09505"/>
<dbReference type="Gene3D" id="3.40.50.920">
    <property type="match status" value="1"/>
</dbReference>
<proteinExistence type="inferred from homology"/>
<name>A0A7G6E371_THEFR</name>
<evidence type="ECO:0000313" key="5">
    <source>
        <dbReference type="EMBL" id="QNB46525.1"/>
    </source>
</evidence>
<evidence type="ECO:0000256" key="1">
    <source>
        <dbReference type="ARBA" id="ARBA00009032"/>
    </source>
</evidence>
<dbReference type="Gene3D" id="3.40.50.970">
    <property type="match status" value="1"/>
</dbReference>
<dbReference type="Pfam" id="PF17147">
    <property type="entry name" value="PFOR_II"/>
    <property type="match status" value="1"/>
</dbReference>
<keyword evidence="6" id="KW-1185">Reference proteome</keyword>
<keyword evidence="2" id="KW-0560">Oxidoreductase</keyword>
<evidence type="ECO:0000259" key="4">
    <source>
        <dbReference type="Pfam" id="PF17147"/>
    </source>
</evidence>
<dbReference type="InterPro" id="IPR029061">
    <property type="entry name" value="THDP-binding"/>
</dbReference>
<dbReference type="AlphaFoldDB" id="A0A7G6E371"/>
<dbReference type="EMBL" id="CP045798">
    <property type="protein sequence ID" value="QNB46525.1"/>
    <property type="molecule type" value="Genomic_DNA"/>
</dbReference>
<dbReference type="GO" id="GO:0019752">
    <property type="term" value="P:carboxylic acid metabolic process"/>
    <property type="evidence" value="ECO:0007669"/>
    <property type="project" value="UniProtKB-ARBA"/>
</dbReference>
<dbReference type="FunFam" id="3.40.50.920:FF:000010">
    <property type="entry name" value="Pyruvate ferredoxin oxidoreductase, alpha subunit"/>
    <property type="match status" value="1"/>
</dbReference>
<gene>
    <name evidence="5" type="primary">porA</name>
    <name evidence="5" type="ORF">BR63_09505</name>
</gene>
<dbReference type="InterPro" id="IPR033412">
    <property type="entry name" value="PFOR_II"/>
</dbReference>
<dbReference type="GO" id="GO:0016903">
    <property type="term" value="F:oxidoreductase activity, acting on the aldehyde or oxo group of donors"/>
    <property type="evidence" value="ECO:0007669"/>
    <property type="project" value="UniProtKB-ARBA"/>
</dbReference>
<dbReference type="Pfam" id="PF01855">
    <property type="entry name" value="POR_N"/>
    <property type="match status" value="1"/>
</dbReference>
<evidence type="ECO:0000313" key="6">
    <source>
        <dbReference type="Proteomes" id="UP000515847"/>
    </source>
</evidence>
<dbReference type="PANTHER" id="PTHR32154:SF0">
    <property type="entry name" value="PYRUVATE-FLAVODOXIN OXIDOREDUCTASE-RELATED"/>
    <property type="match status" value="1"/>
</dbReference>
<evidence type="ECO:0000256" key="2">
    <source>
        <dbReference type="ARBA" id="ARBA00023002"/>
    </source>
</evidence>
<feature type="domain" description="Pyruvate flavodoxin/ferredoxin oxidoreductase pyrimidine binding" evidence="3">
    <location>
        <begin position="22"/>
        <end position="242"/>
    </location>
</feature>